<evidence type="ECO:0000313" key="2">
    <source>
        <dbReference type="Proteomes" id="UP001152795"/>
    </source>
</evidence>
<organism evidence="1 2">
    <name type="scientific">Paramuricea clavata</name>
    <name type="common">Red gorgonian</name>
    <name type="synonym">Violescent sea-whip</name>
    <dbReference type="NCBI Taxonomy" id="317549"/>
    <lineage>
        <taxon>Eukaryota</taxon>
        <taxon>Metazoa</taxon>
        <taxon>Cnidaria</taxon>
        <taxon>Anthozoa</taxon>
        <taxon>Octocorallia</taxon>
        <taxon>Malacalcyonacea</taxon>
        <taxon>Plexauridae</taxon>
        <taxon>Paramuricea</taxon>
    </lineage>
</organism>
<proteinExistence type="predicted"/>
<keyword evidence="2" id="KW-1185">Reference proteome</keyword>
<dbReference type="PANTHER" id="PTHR47018">
    <property type="entry name" value="CXC DOMAIN-CONTAINING PROTEIN-RELATED"/>
    <property type="match status" value="1"/>
</dbReference>
<protein>
    <submittedName>
        <fullName evidence="1">Uncharacterized protein</fullName>
    </submittedName>
</protein>
<dbReference type="OrthoDB" id="7237786at2759"/>
<name>A0A7D9HJ95_PARCT</name>
<sequence length="212" mass="23521">MTATVDNIDHNPNSTTAQRAFHGTGISLFQDPSENITGEERDVINVENTSKKRLSQLSESYTTVKPVIIPKKEPPVPAFQGPFVSSCLPMPSAFVTEYKWLNNIGTKPDLLSCSEKISPIQAEAPPVDALLLDGAAIVNMLNPGTSRTFEEYSQDVFLPYVKAQLVNVRRVDVVWDTYIEDSLRATTRSNRGKGIRLRVKPDTNIPDNWAAF</sequence>
<reference evidence="1" key="1">
    <citation type="submission" date="2020-04" db="EMBL/GenBank/DDBJ databases">
        <authorList>
            <person name="Alioto T."/>
            <person name="Alioto T."/>
            <person name="Gomez Garrido J."/>
        </authorList>
    </citation>
    <scope>NUCLEOTIDE SEQUENCE</scope>
    <source>
        <strain evidence="1">A484AB</strain>
    </source>
</reference>
<dbReference type="EMBL" id="CACRXK020000709">
    <property type="protein sequence ID" value="CAB3984221.1"/>
    <property type="molecule type" value="Genomic_DNA"/>
</dbReference>
<accession>A0A7D9HJ95</accession>
<gene>
    <name evidence="1" type="ORF">PACLA_8A043131</name>
</gene>
<dbReference type="Proteomes" id="UP001152795">
    <property type="component" value="Unassembled WGS sequence"/>
</dbReference>
<comment type="caution">
    <text evidence="1">The sequence shown here is derived from an EMBL/GenBank/DDBJ whole genome shotgun (WGS) entry which is preliminary data.</text>
</comment>
<dbReference type="AlphaFoldDB" id="A0A7D9HJ95"/>
<evidence type="ECO:0000313" key="1">
    <source>
        <dbReference type="EMBL" id="CAB3984221.1"/>
    </source>
</evidence>